<proteinExistence type="predicted"/>
<protein>
    <submittedName>
        <fullName evidence="12">Response regulator MprA</fullName>
    </submittedName>
</protein>
<feature type="domain" description="OmpR/PhoB-type" evidence="11">
    <location>
        <begin position="180"/>
        <end position="278"/>
    </location>
</feature>
<keyword evidence="2 7" id="KW-0597">Phosphoprotein</keyword>
<evidence type="ECO:0000259" key="10">
    <source>
        <dbReference type="PROSITE" id="PS50110"/>
    </source>
</evidence>
<keyword evidence="5 8" id="KW-0238">DNA-binding</keyword>
<evidence type="ECO:0000313" key="12">
    <source>
        <dbReference type="EMBL" id="GEC27218.1"/>
    </source>
</evidence>
<keyword evidence="6" id="KW-0804">Transcription</keyword>
<evidence type="ECO:0000256" key="7">
    <source>
        <dbReference type="PROSITE-ProRule" id="PRU00169"/>
    </source>
</evidence>
<evidence type="ECO:0000256" key="1">
    <source>
        <dbReference type="ARBA" id="ARBA00004496"/>
    </source>
</evidence>
<keyword evidence="13" id="KW-1185">Reference proteome</keyword>
<dbReference type="Gene3D" id="1.10.10.10">
    <property type="entry name" value="Winged helix-like DNA-binding domain superfamily/Winged helix DNA-binding domain"/>
    <property type="match status" value="1"/>
</dbReference>
<dbReference type="Proteomes" id="UP000320693">
    <property type="component" value="Unassembled WGS sequence"/>
</dbReference>
<evidence type="ECO:0000256" key="6">
    <source>
        <dbReference type="ARBA" id="ARBA00023163"/>
    </source>
</evidence>
<dbReference type="Gene3D" id="3.40.50.2300">
    <property type="match status" value="1"/>
</dbReference>
<dbReference type="PROSITE" id="PS50110">
    <property type="entry name" value="RESPONSE_REGULATORY"/>
    <property type="match status" value="1"/>
</dbReference>
<feature type="modified residue" description="4-aspartylphosphate" evidence="7">
    <location>
        <position position="101"/>
    </location>
</feature>
<gene>
    <name evidence="12" type="primary">mprA_2</name>
    <name evidence="12" type="ORF">PSA01_42470</name>
</gene>
<reference evidence="12 13" key="1">
    <citation type="submission" date="2019-06" db="EMBL/GenBank/DDBJ databases">
        <title>Whole genome shotgun sequence of Pseudonocardia saturnea NBRC 14499.</title>
        <authorList>
            <person name="Hosoyama A."/>
            <person name="Uohara A."/>
            <person name="Ohji S."/>
            <person name="Ichikawa N."/>
        </authorList>
    </citation>
    <scope>NUCLEOTIDE SEQUENCE [LARGE SCALE GENOMIC DNA]</scope>
    <source>
        <strain evidence="12 13">NBRC 14499</strain>
    </source>
</reference>
<dbReference type="Pfam" id="PF00486">
    <property type="entry name" value="Trans_reg_C"/>
    <property type="match status" value="1"/>
</dbReference>
<dbReference type="SUPFAM" id="SSF52172">
    <property type="entry name" value="CheY-like"/>
    <property type="match status" value="1"/>
</dbReference>
<sequence>MTQQNGQIGSKKNSNSSVIPDDYPGERQIHTRTDQLPLRPLSGDWARLGGMRILVVDDDKAVRDSLRRSLAFNGYQVALAEDGQAALDMMLTDRPDALVLDVMMPRVDGLEVCRRLRSAGDSLPILVLTARDAVSDRVAGLDAGADDYLPKPFALEELLARLRALLRRRTPDPDEAGGASAALTFADLSLDPDTREVTRGSRPISLTRTEFSLLELLIAHPRRVLTRAQILEQVWGYDFPTSGNALEVYVGYLRRKTEADGEPRLIHTVRGVGYVLRESPP</sequence>
<dbReference type="PANTHER" id="PTHR48111:SF22">
    <property type="entry name" value="REGULATOR OF RPOS"/>
    <property type="match status" value="1"/>
</dbReference>
<feature type="domain" description="Response regulatory" evidence="10">
    <location>
        <begin position="52"/>
        <end position="166"/>
    </location>
</feature>
<dbReference type="InterPro" id="IPR016032">
    <property type="entry name" value="Sig_transdc_resp-reg_C-effctor"/>
</dbReference>
<organism evidence="12 13">
    <name type="scientific">Pseudonocardia saturnea</name>
    <dbReference type="NCBI Taxonomy" id="33909"/>
    <lineage>
        <taxon>Bacteria</taxon>
        <taxon>Bacillati</taxon>
        <taxon>Actinomycetota</taxon>
        <taxon>Actinomycetes</taxon>
        <taxon>Pseudonocardiales</taxon>
        <taxon>Pseudonocardiaceae</taxon>
        <taxon>Pseudonocardia</taxon>
    </lineage>
</organism>
<dbReference type="InterPro" id="IPR011006">
    <property type="entry name" value="CheY-like_superfamily"/>
</dbReference>
<feature type="compositionally biased region" description="Polar residues" evidence="9">
    <location>
        <begin position="1"/>
        <end position="18"/>
    </location>
</feature>
<keyword evidence="4" id="KW-0805">Transcription regulation</keyword>
<evidence type="ECO:0000313" key="13">
    <source>
        <dbReference type="Proteomes" id="UP000320693"/>
    </source>
</evidence>
<dbReference type="InterPro" id="IPR001867">
    <property type="entry name" value="OmpR/PhoB-type_DNA-bd"/>
</dbReference>
<feature type="region of interest" description="Disordered" evidence="9">
    <location>
        <begin position="1"/>
        <end position="33"/>
    </location>
</feature>
<feature type="compositionally biased region" description="Basic and acidic residues" evidence="9">
    <location>
        <begin position="24"/>
        <end position="33"/>
    </location>
</feature>
<dbReference type="CDD" id="cd17627">
    <property type="entry name" value="REC_OmpR_PrrA-like"/>
    <property type="match status" value="1"/>
</dbReference>
<evidence type="ECO:0000256" key="4">
    <source>
        <dbReference type="ARBA" id="ARBA00023015"/>
    </source>
</evidence>
<keyword evidence="3" id="KW-0902">Two-component regulatory system</keyword>
<dbReference type="PROSITE" id="PS51755">
    <property type="entry name" value="OMPR_PHOB"/>
    <property type="match status" value="1"/>
</dbReference>
<name>A0ABQ0S2S4_9PSEU</name>
<evidence type="ECO:0000256" key="3">
    <source>
        <dbReference type="ARBA" id="ARBA00023012"/>
    </source>
</evidence>
<dbReference type="SUPFAM" id="SSF46894">
    <property type="entry name" value="C-terminal effector domain of the bipartite response regulators"/>
    <property type="match status" value="1"/>
</dbReference>
<dbReference type="Gene3D" id="6.10.250.690">
    <property type="match status" value="1"/>
</dbReference>
<dbReference type="SMART" id="SM00448">
    <property type="entry name" value="REC"/>
    <property type="match status" value="1"/>
</dbReference>
<evidence type="ECO:0000256" key="5">
    <source>
        <dbReference type="ARBA" id="ARBA00023125"/>
    </source>
</evidence>
<evidence type="ECO:0000256" key="8">
    <source>
        <dbReference type="PROSITE-ProRule" id="PRU01091"/>
    </source>
</evidence>
<dbReference type="PANTHER" id="PTHR48111">
    <property type="entry name" value="REGULATOR OF RPOS"/>
    <property type="match status" value="1"/>
</dbReference>
<dbReference type="EMBL" id="BJNH01000050">
    <property type="protein sequence ID" value="GEC27218.1"/>
    <property type="molecule type" value="Genomic_DNA"/>
</dbReference>
<comment type="caution">
    <text evidence="12">The sequence shown here is derived from an EMBL/GenBank/DDBJ whole genome shotgun (WGS) entry which is preliminary data.</text>
</comment>
<dbReference type="InterPro" id="IPR039420">
    <property type="entry name" value="WalR-like"/>
</dbReference>
<feature type="DNA-binding region" description="OmpR/PhoB-type" evidence="8">
    <location>
        <begin position="180"/>
        <end position="278"/>
    </location>
</feature>
<evidence type="ECO:0000256" key="9">
    <source>
        <dbReference type="SAM" id="MobiDB-lite"/>
    </source>
</evidence>
<dbReference type="CDD" id="cd00383">
    <property type="entry name" value="trans_reg_C"/>
    <property type="match status" value="1"/>
</dbReference>
<dbReference type="SMART" id="SM00862">
    <property type="entry name" value="Trans_reg_C"/>
    <property type="match status" value="1"/>
</dbReference>
<dbReference type="InterPro" id="IPR036388">
    <property type="entry name" value="WH-like_DNA-bd_sf"/>
</dbReference>
<dbReference type="InterPro" id="IPR001789">
    <property type="entry name" value="Sig_transdc_resp-reg_receiver"/>
</dbReference>
<evidence type="ECO:0000259" key="11">
    <source>
        <dbReference type="PROSITE" id="PS51755"/>
    </source>
</evidence>
<comment type="subcellular location">
    <subcellularLocation>
        <location evidence="1">Cytoplasm</location>
    </subcellularLocation>
</comment>
<evidence type="ECO:0000256" key="2">
    <source>
        <dbReference type="ARBA" id="ARBA00022553"/>
    </source>
</evidence>
<accession>A0ABQ0S2S4</accession>
<dbReference type="Pfam" id="PF00072">
    <property type="entry name" value="Response_reg"/>
    <property type="match status" value="1"/>
</dbReference>